<dbReference type="Pfam" id="PF00486">
    <property type="entry name" value="Trans_reg_C"/>
    <property type="match status" value="1"/>
</dbReference>
<dbReference type="OrthoDB" id="9122097at2"/>
<dbReference type="Gene3D" id="1.10.10.10">
    <property type="entry name" value="Winged helix-like DNA-binding domain superfamily/Winged helix DNA-binding domain"/>
    <property type="match status" value="1"/>
</dbReference>
<feature type="DNA-binding region" description="OmpR/PhoB-type" evidence="2">
    <location>
        <begin position="42"/>
        <end position="136"/>
    </location>
</feature>
<feature type="domain" description="OmpR/PhoB-type" evidence="3">
    <location>
        <begin position="42"/>
        <end position="136"/>
    </location>
</feature>
<dbReference type="AlphaFoldDB" id="A0A1P8KL41"/>
<evidence type="ECO:0000259" key="3">
    <source>
        <dbReference type="PROSITE" id="PS51755"/>
    </source>
</evidence>
<reference evidence="4 5" key="1">
    <citation type="submission" date="2017-01" db="EMBL/GenBank/DDBJ databases">
        <title>Genome sequencing of Arcobacter sp. LPB0137.</title>
        <authorList>
            <person name="Lee G.-W."/>
            <person name="Yi H."/>
        </authorList>
    </citation>
    <scope>NUCLEOTIDE SEQUENCE [LARGE SCALE GENOMIC DNA]</scope>
    <source>
        <strain evidence="4 5">LPB0137</strain>
    </source>
</reference>
<dbReference type="SUPFAM" id="SSF46894">
    <property type="entry name" value="C-terminal effector domain of the bipartite response regulators"/>
    <property type="match status" value="1"/>
</dbReference>
<dbReference type="GO" id="GO:0003677">
    <property type="term" value="F:DNA binding"/>
    <property type="evidence" value="ECO:0007669"/>
    <property type="project" value="UniProtKB-UniRule"/>
</dbReference>
<dbReference type="EMBL" id="CP019070">
    <property type="protein sequence ID" value="APW65282.1"/>
    <property type="molecule type" value="Genomic_DNA"/>
</dbReference>
<name>A0A1P8KL41_9BACT</name>
<dbReference type="InterPro" id="IPR001867">
    <property type="entry name" value="OmpR/PhoB-type_DNA-bd"/>
</dbReference>
<evidence type="ECO:0000256" key="2">
    <source>
        <dbReference type="PROSITE-ProRule" id="PRU01091"/>
    </source>
</evidence>
<evidence type="ECO:0000313" key="5">
    <source>
        <dbReference type="Proteomes" id="UP000186074"/>
    </source>
</evidence>
<dbReference type="STRING" id="1850254.LPB137_05180"/>
<keyword evidence="5" id="KW-1185">Reference proteome</keyword>
<dbReference type="KEGG" id="alp:LPB137_05180"/>
<dbReference type="InterPro" id="IPR016032">
    <property type="entry name" value="Sig_transdc_resp-reg_C-effctor"/>
</dbReference>
<proteinExistence type="predicted"/>
<dbReference type="PROSITE" id="PS51755">
    <property type="entry name" value="OMPR_PHOB"/>
    <property type="match status" value="1"/>
</dbReference>
<keyword evidence="1 2" id="KW-0238">DNA-binding</keyword>
<dbReference type="GO" id="GO:0006355">
    <property type="term" value="P:regulation of DNA-templated transcription"/>
    <property type="evidence" value="ECO:0007669"/>
    <property type="project" value="InterPro"/>
</dbReference>
<dbReference type="Proteomes" id="UP000186074">
    <property type="component" value="Chromosome"/>
</dbReference>
<dbReference type="RefSeq" id="WP_076085321.1">
    <property type="nucleotide sequence ID" value="NZ_CP019070.1"/>
</dbReference>
<evidence type="ECO:0000256" key="1">
    <source>
        <dbReference type="ARBA" id="ARBA00023125"/>
    </source>
</evidence>
<evidence type="ECO:0000313" key="4">
    <source>
        <dbReference type="EMBL" id="APW65282.1"/>
    </source>
</evidence>
<accession>A0A1P8KL41</accession>
<gene>
    <name evidence="4" type="ORF">LPB137_05180</name>
</gene>
<dbReference type="SMART" id="SM00862">
    <property type="entry name" value="Trans_reg_C"/>
    <property type="match status" value="1"/>
</dbReference>
<sequence length="137" mass="16691">MPTITIKLDLSSDLQYRIDKKLKNKKKPLEEYLLELIENDFAPIFQFEHEYYFNSSSNKLFHKEQEIELTKLEKKFLLYLLSNQDKFCSIEDIKENVWEGKNMSIFTMRNIIKNIREKTYYQLIRNKSNHGYRIIIK</sequence>
<protein>
    <recommendedName>
        <fullName evidence="3">OmpR/PhoB-type domain-containing protein</fullName>
    </recommendedName>
</protein>
<dbReference type="GO" id="GO:0000160">
    <property type="term" value="P:phosphorelay signal transduction system"/>
    <property type="evidence" value="ECO:0007669"/>
    <property type="project" value="InterPro"/>
</dbReference>
<organism evidence="4 5">
    <name type="scientific">Poseidonibacter parvus</name>
    <dbReference type="NCBI Taxonomy" id="1850254"/>
    <lineage>
        <taxon>Bacteria</taxon>
        <taxon>Pseudomonadati</taxon>
        <taxon>Campylobacterota</taxon>
        <taxon>Epsilonproteobacteria</taxon>
        <taxon>Campylobacterales</taxon>
        <taxon>Arcobacteraceae</taxon>
        <taxon>Poseidonibacter</taxon>
    </lineage>
</organism>
<dbReference type="InterPro" id="IPR036388">
    <property type="entry name" value="WH-like_DNA-bd_sf"/>
</dbReference>